<feature type="domain" description="DML1/Misato tubulin" evidence="6">
    <location>
        <begin position="122"/>
        <end position="306"/>
    </location>
</feature>
<accession>M2MZR9</accession>
<dbReference type="InterPro" id="IPR029209">
    <property type="entry name" value="DML1/Misato_tubulin"/>
</dbReference>
<dbReference type="RefSeq" id="XP_007680517.1">
    <property type="nucleotide sequence ID" value="XM_007682327.1"/>
</dbReference>
<evidence type="ECO:0000256" key="4">
    <source>
        <dbReference type="ARBA" id="ARBA00023128"/>
    </source>
</evidence>
<evidence type="ECO:0000259" key="5">
    <source>
        <dbReference type="Pfam" id="PF10644"/>
    </source>
</evidence>
<evidence type="ECO:0008006" key="9">
    <source>
        <dbReference type="Google" id="ProtNLM"/>
    </source>
</evidence>
<name>M2MZR9_BAUPA</name>
<dbReference type="eggNOG" id="KOG2530">
    <property type="taxonomic scope" value="Eukaryota"/>
</dbReference>
<dbReference type="Pfam" id="PF14881">
    <property type="entry name" value="Tubulin_3"/>
    <property type="match status" value="1"/>
</dbReference>
<evidence type="ECO:0000256" key="1">
    <source>
        <dbReference type="ARBA" id="ARBA00003757"/>
    </source>
</evidence>
<reference evidence="7 8" key="1">
    <citation type="journal article" date="2012" name="PLoS Pathog.">
        <title>Diverse lifestyles and strategies of plant pathogenesis encoded in the genomes of eighteen Dothideomycetes fungi.</title>
        <authorList>
            <person name="Ohm R.A."/>
            <person name="Feau N."/>
            <person name="Henrissat B."/>
            <person name="Schoch C.L."/>
            <person name="Horwitz B.A."/>
            <person name="Barry K.W."/>
            <person name="Condon B.J."/>
            <person name="Copeland A.C."/>
            <person name="Dhillon B."/>
            <person name="Glaser F."/>
            <person name="Hesse C.N."/>
            <person name="Kosti I."/>
            <person name="LaButti K."/>
            <person name="Lindquist E.A."/>
            <person name="Lucas S."/>
            <person name="Salamov A.A."/>
            <person name="Bradshaw R.E."/>
            <person name="Ciuffetti L."/>
            <person name="Hamelin R.C."/>
            <person name="Kema G.H.J."/>
            <person name="Lawrence C."/>
            <person name="Scott J.A."/>
            <person name="Spatafora J.W."/>
            <person name="Turgeon B.G."/>
            <person name="de Wit P.J.G.M."/>
            <person name="Zhong S."/>
            <person name="Goodwin S.B."/>
            <person name="Grigoriev I.V."/>
        </authorList>
    </citation>
    <scope>NUCLEOTIDE SEQUENCE [LARGE SCALE GENOMIC DNA]</scope>
    <source>
        <strain evidence="7 8">UAMH 10762</strain>
    </source>
</reference>
<comment type="subcellular location">
    <subcellularLocation>
        <location evidence="2">Mitochondrion</location>
    </subcellularLocation>
</comment>
<dbReference type="InterPro" id="IPR049942">
    <property type="entry name" value="DML1/Misato"/>
</dbReference>
<dbReference type="Gene3D" id="3.40.50.1440">
    <property type="entry name" value="Tubulin/FtsZ, GTPase domain"/>
    <property type="match status" value="1"/>
</dbReference>
<comment type="similarity">
    <text evidence="3">Belongs to the misato family.</text>
</comment>
<dbReference type="GO" id="GO:0005739">
    <property type="term" value="C:mitochondrion"/>
    <property type="evidence" value="ECO:0007669"/>
    <property type="project" value="UniProtKB-SubCell"/>
</dbReference>
<evidence type="ECO:0000256" key="3">
    <source>
        <dbReference type="ARBA" id="ARBA00008507"/>
    </source>
</evidence>
<dbReference type="InterPro" id="IPR019605">
    <property type="entry name" value="Misato_II_tubulin-like"/>
</dbReference>
<dbReference type="EMBL" id="KB445562">
    <property type="protein sequence ID" value="EMC92164.1"/>
    <property type="molecule type" value="Genomic_DNA"/>
</dbReference>
<dbReference type="GeneID" id="19117173"/>
<dbReference type="InterPro" id="IPR036525">
    <property type="entry name" value="Tubulin/FtsZ_GTPase_sf"/>
</dbReference>
<dbReference type="KEGG" id="bcom:BAUCODRAFT_78457"/>
<dbReference type="PANTHER" id="PTHR13391:SF0">
    <property type="entry name" value="PROTEIN MISATO HOMOLOG 1"/>
    <property type="match status" value="1"/>
</dbReference>
<dbReference type="OMA" id="SYETGWM"/>
<dbReference type="Pfam" id="PF10644">
    <property type="entry name" value="Misat_Tub_SegII"/>
    <property type="match status" value="1"/>
</dbReference>
<keyword evidence="4" id="KW-0496">Mitochondrion</keyword>
<feature type="domain" description="Misato Segment II tubulin-like" evidence="5">
    <location>
        <begin position="2"/>
        <end position="118"/>
    </location>
</feature>
<dbReference type="SUPFAM" id="SSF52490">
    <property type="entry name" value="Tubulin nucleotide-binding domain-like"/>
    <property type="match status" value="1"/>
</dbReference>
<organism evidence="7 8">
    <name type="scientific">Baudoinia panamericana (strain UAMH 10762)</name>
    <name type="common">Angels' share fungus</name>
    <name type="synonym">Baudoinia compniacensis (strain UAMH 10762)</name>
    <dbReference type="NCBI Taxonomy" id="717646"/>
    <lineage>
        <taxon>Eukaryota</taxon>
        <taxon>Fungi</taxon>
        <taxon>Dikarya</taxon>
        <taxon>Ascomycota</taxon>
        <taxon>Pezizomycotina</taxon>
        <taxon>Dothideomycetes</taxon>
        <taxon>Dothideomycetidae</taxon>
        <taxon>Mycosphaerellales</taxon>
        <taxon>Teratosphaeriaceae</taxon>
        <taxon>Baudoinia</taxon>
    </lineage>
</organism>
<gene>
    <name evidence="7" type="ORF">BAUCODRAFT_78457</name>
</gene>
<dbReference type="AlphaFoldDB" id="M2MZR9"/>
<dbReference type="Proteomes" id="UP000011761">
    <property type="component" value="Unassembled WGS sequence"/>
</dbReference>
<sequence>MHEIITLQFGQQANYIGTHYWNIQESYFTYPGQAESPVNHDVSFRAGIGANGEDTYTPRTLIYDLKGAFGTLRRENALYELQRQEGQSQAQRGGWSGVTVPLQLPPIAPSSYQQALDQGVQPPQLTAETVRYWSDYNHLFYHPRSVVQLNEYELNSSLMPFERWSSGEDLFSSLDREHDLLDRDLRPFLEECDQLQGLQVLTGIDDAWGGFAARYLERIADDLGKGCRWVFGLSEGKRTARERQMLQLVNTAQSLHTINSCASMHLPLTSLPSSLPSYASINADSRWHTSAVQAALVESVTLPMRLGQAQSGSSTFAALETTLNNDGNRRIAETGLTVEAPVDSEGAMQLNDARMDMNFFPSMTVGSSARSAISRSHVFSVASIMRGNYDDEEHPAGDALNGDIRFAESSRRTESRTEVLFPMLSSYPRVFRFAEHPDKLSIKCLVSTTSAVASRIGLVQSAVREIIGLEDRETLCDSLASIAEEYEEGFSDVESYDED</sequence>
<evidence type="ECO:0000313" key="7">
    <source>
        <dbReference type="EMBL" id="EMC92164.1"/>
    </source>
</evidence>
<evidence type="ECO:0000259" key="6">
    <source>
        <dbReference type="Pfam" id="PF14881"/>
    </source>
</evidence>
<dbReference type="HOGENOM" id="CLU_022511_2_0_1"/>
<proteinExistence type="inferred from homology"/>
<dbReference type="STRING" id="717646.M2MZR9"/>
<comment type="function">
    <text evidence="1">Involved in the partitioning of the mitochondrial organelle and mitochondrial DNA (mtDNA) inheritance.</text>
</comment>
<dbReference type="GO" id="GO:0007005">
    <property type="term" value="P:mitochondrion organization"/>
    <property type="evidence" value="ECO:0007669"/>
    <property type="project" value="InterPro"/>
</dbReference>
<keyword evidence="8" id="KW-1185">Reference proteome</keyword>
<dbReference type="PANTHER" id="PTHR13391">
    <property type="entry name" value="MITOCHONDRIAL DISTRIBUTION REGULATOR MISATO"/>
    <property type="match status" value="1"/>
</dbReference>
<evidence type="ECO:0000313" key="8">
    <source>
        <dbReference type="Proteomes" id="UP000011761"/>
    </source>
</evidence>
<protein>
    <recommendedName>
        <fullName evidence="9">Tubulin nucleotide-binding domain-like protein</fullName>
    </recommendedName>
</protein>
<dbReference type="OrthoDB" id="271881at2759"/>
<evidence type="ECO:0000256" key="2">
    <source>
        <dbReference type="ARBA" id="ARBA00004173"/>
    </source>
</evidence>